<evidence type="ECO:0000313" key="2">
    <source>
        <dbReference type="Proteomes" id="UP000828048"/>
    </source>
</evidence>
<organism evidence="1 2">
    <name type="scientific">Vaccinium darrowii</name>
    <dbReference type="NCBI Taxonomy" id="229202"/>
    <lineage>
        <taxon>Eukaryota</taxon>
        <taxon>Viridiplantae</taxon>
        <taxon>Streptophyta</taxon>
        <taxon>Embryophyta</taxon>
        <taxon>Tracheophyta</taxon>
        <taxon>Spermatophyta</taxon>
        <taxon>Magnoliopsida</taxon>
        <taxon>eudicotyledons</taxon>
        <taxon>Gunneridae</taxon>
        <taxon>Pentapetalae</taxon>
        <taxon>asterids</taxon>
        <taxon>Ericales</taxon>
        <taxon>Ericaceae</taxon>
        <taxon>Vaccinioideae</taxon>
        <taxon>Vaccinieae</taxon>
        <taxon>Vaccinium</taxon>
    </lineage>
</organism>
<comment type="caution">
    <text evidence="1">The sequence shown here is derived from an EMBL/GenBank/DDBJ whole genome shotgun (WGS) entry which is preliminary data.</text>
</comment>
<sequence length="134" mass="15412">MRNCGSNRAEMRRGHRKMWWAVVVPCTSKKSFMRTESRKDIEEILKTKLAPIEEEPEMACDENRTLVANNIRVAKKGSKKMVGSKVKLGHLFMPRLICFKDSYLVFINGVAPRCRVAGLSQPWPRKVAAYAWPF</sequence>
<dbReference type="Proteomes" id="UP000828048">
    <property type="component" value="Chromosome 2"/>
</dbReference>
<reference evidence="1 2" key="1">
    <citation type="journal article" date="2021" name="Hortic Res">
        <title>High-quality reference genome and annotation aids understanding of berry development for evergreen blueberry (Vaccinium darrowii).</title>
        <authorList>
            <person name="Yu J."/>
            <person name="Hulse-Kemp A.M."/>
            <person name="Babiker E."/>
            <person name="Staton M."/>
        </authorList>
    </citation>
    <scope>NUCLEOTIDE SEQUENCE [LARGE SCALE GENOMIC DNA]</scope>
    <source>
        <strain evidence="2">cv. NJ 8807/NJ 8810</strain>
        <tissue evidence="1">Young leaf</tissue>
    </source>
</reference>
<evidence type="ECO:0000313" key="1">
    <source>
        <dbReference type="EMBL" id="KAH7836201.1"/>
    </source>
</evidence>
<keyword evidence="2" id="KW-1185">Reference proteome</keyword>
<proteinExistence type="predicted"/>
<accession>A0ACB7X6A5</accession>
<dbReference type="EMBL" id="CM037152">
    <property type="protein sequence ID" value="KAH7836201.1"/>
    <property type="molecule type" value="Genomic_DNA"/>
</dbReference>
<protein>
    <submittedName>
        <fullName evidence="1">Uncharacterized protein</fullName>
    </submittedName>
</protein>
<name>A0ACB7X6A5_9ERIC</name>
<gene>
    <name evidence="1" type="ORF">Vadar_033643</name>
</gene>